<dbReference type="PANTHER" id="PTHR43884:SF11">
    <property type="entry name" value="VERY LONG-CHAIN SPECIFIC ACYL-COA DEHYDROGENASE, MITOCHONDRIAL"/>
    <property type="match status" value="1"/>
</dbReference>
<keyword evidence="16" id="KW-0472">Membrane</keyword>
<feature type="domain" description="Acyl-CoA dehydrogenase/oxidase N-terminal" evidence="31">
    <location>
        <begin position="74"/>
        <end position="178"/>
    </location>
</feature>
<dbReference type="InterPro" id="IPR009075">
    <property type="entry name" value="AcylCo_DH/oxidase_C"/>
</dbReference>
<dbReference type="InterPro" id="IPR006089">
    <property type="entry name" value="Acyl-CoA_DH_CS"/>
</dbReference>
<protein>
    <recommendedName>
        <fullName evidence="18">Very long-chain specific acyl-CoA dehydrogenase, mitochondrial</fullName>
        <ecNumber evidence="17">1.3.8.9</ecNumber>
    </recommendedName>
</protein>
<evidence type="ECO:0000256" key="21">
    <source>
        <dbReference type="ARBA" id="ARBA00047893"/>
    </source>
</evidence>
<dbReference type="InterPro" id="IPR049448">
    <property type="entry name" value="ACAD9/ACADV-like_C"/>
</dbReference>
<comment type="catalytic activity">
    <reaction evidence="25">
        <text>a very-long-chain 2,3-saturated fatty acyl-CoA + oxidized [electron-transfer flavoprotein] + H(+) = a very-long-chain (2E)-enoyl-CoA + reduced [electron-transfer flavoprotein]</text>
        <dbReference type="Rhea" id="RHEA:19181"/>
        <dbReference type="Rhea" id="RHEA-COMP:10685"/>
        <dbReference type="Rhea" id="RHEA-COMP:10686"/>
        <dbReference type="ChEBI" id="CHEBI:15378"/>
        <dbReference type="ChEBI" id="CHEBI:57692"/>
        <dbReference type="ChEBI" id="CHEBI:58307"/>
        <dbReference type="ChEBI" id="CHEBI:83724"/>
        <dbReference type="ChEBI" id="CHEBI:83728"/>
        <dbReference type="EC" id="1.3.8.9"/>
    </reaction>
    <physiologicalReaction direction="left-to-right" evidence="25">
        <dbReference type="Rhea" id="RHEA:19182"/>
    </physiologicalReaction>
</comment>
<evidence type="ECO:0000256" key="12">
    <source>
        <dbReference type="ARBA" id="ARBA00022990"/>
    </source>
</evidence>
<evidence type="ECO:0000256" key="23">
    <source>
        <dbReference type="ARBA" id="ARBA00048086"/>
    </source>
</evidence>
<evidence type="ECO:0000256" key="14">
    <source>
        <dbReference type="ARBA" id="ARBA00023098"/>
    </source>
</evidence>
<comment type="cofactor">
    <cofactor evidence="1 28">
        <name>FAD</name>
        <dbReference type="ChEBI" id="CHEBI:57692"/>
    </cofactor>
</comment>
<keyword evidence="10" id="KW-0276">Fatty acid metabolism</keyword>
<dbReference type="Pfam" id="PF02771">
    <property type="entry name" value="Acyl-CoA_dh_N"/>
    <property type="match status" value="1"/>
</dbReference>
<dbReference type="Pfam" id="PF02770">
    <property type="entry name" value="Acyl-CoA_dh_M"/>
    <property type="match status" value="1"/>
</dbReference>
<dbReference type="FunFam" id="1.20.140.10:FF:000008">
    <property type="entry name" value="acyl-CoA dehydrogenase family member 9, mitochondrial"/>
    <property type="match status" value="1"/>
</dbReference>
<evidence type="ECO:0000256" key="17">
    <source>
        <dbReference type="ARBA" id="ARBA00039034"/>
    </source>
</evidence>
<feature type="domain" description="Acyl-CoA dehydrogenase/oxidase C-terminal" evidence="29">
    <location>
        <begin position="295"/>
        <end position="441"/>
    </location>
</feature>
<evidence type="ECO:0000256" key="13">
    <source>
        <dbReference type="ARBA" id="ARBA00023002"/>
    </source>
</evidence>
<evidence type="ECO:0000256" key="8">
    <source>
        <dbReference type="ARBA" id="ARBA00022799"/>
    </source>
</evidence>
<evidence type="ECO:0000256" key="22">
    <source>
        <dbReference type="ARBA" id="ARBA00047916"/>
    </source>
</evidence>
<keyword evidence="15" id="KW-0496">Mitochondrion</keyword>
<keyword evidence="12" id="KW-0007">Acetylation</keyword>
<comment type="similarity">
    <text evidence="4 28">Belongs to the acyl-CoA dehydrogenase family.</text>
</comment>
<comment type="catalytic activity">
    <reaction evidence="24">
        <text>tetradecanoyl-CoA + oxidized [electron-transfer flavoprotein] + H(+) = (2E)-tetradecenoyl-CoA + reduced [electron-transfer flavoprotein]</text>
        <dbReference type="Rhea" id="RHEA:47316"/>
        <dbReference type="Rhea" id="RHEA-COMP:10685"/>
        <dbReference type="Rhea" id="RHEA-COMP:10686"/>
        <dbReference type="ChEBI" id="CHEBI:15378"/>
        <dbReference type="ChEBI" id="CHEBI:57385"/>
        <dbReference type="ChEBI" id="CHEBI:57692"/>
        <dbReference type="ChEBI" id="CHEBI:58307"/>
        <dbReference type="ChEBI" id="CHEBI:61405"/>
    </reaction>
    <physiologicalReaction direction="left-to-right" evidence="24">
        <dbReference type="Rhea" id="RHEA:47317"/>
    </physiologicalReaction>
</comment>
<keyword evidence="7" id="KW-0999">Mitochondrion inner membrane</keyword>
<comment type="catalytic activity">
    <reaction evidence="21">
        <text>dodecanoyl-CoA + oxidized [electron-transfer flavoprotein] + H(+) = (2E)-dodecenoyl-CoA + reduced [electron-transfer flavoprotein]</text>
        <dbReference type="Rhea" id="RHEA:47296"/>
        <dbReference type="Rhea" id="RHEA-COMP:10685"/>
        <dbReference type="Rhea" id="RHEA-COMP:10686"/>
        <dbReference type="ChEBI" id="CHEBI:15378"/>
        <dbReference type="ChEBI" id="CHEBI:57330"/>
        <dbReference type="ChEBI" id="CHEBI:57375"/>
        <dbReference type="ChEBI" id="CHEBI:57692"/>
        <dbReference type="ChEBI" id="CHEBI:58307"/>
    </reaction>
    <physiologicalReaction direction="left-to-right" evidence="21">
        <dbReference type="Rhea" id="RHEA:47297"/>
    </physiologicalReaction>
</comment>
<keyword evidence="14" id="KW-0443">Lipid metabolism</keyword>
<evidence type="ECO:0000256" key="24">
    <source>
        <dbReference type="ARBA" id="ARBA00049038"/>
    </source>
</evidence>
<evidence type="ECO:0000259" key="30">
    <source>
        <dbReference type="Pfam" id="PF02770"/>
    </source>
</evidence>
<dbReference type="SUPFAM" id="SSF47203">
    <property type="entry name" value="Acyl-CoA dehydrogenase C-terminal domain-like"/>
    <property type="match status" value="1"/>
</dbReference>
<evidence type="ECO:0000256" key="19">
    <source>
        <dbReference type="ARBA" id="ARBA00045422"/>
    </source>
</evidence>
<evidence type="ECO:0000256" key="1">
    <source>
        <dbReference type="ARBA" id="ARBA00001974"/>
    </source>
</evidence>
<evidence type="ECO:0000256" key="5">
    <source>
        <dbReference type="ARBA" id="ARBA00022553"/>
    </source>
</evidence>
<evidence type="ECO:0000313" key="33">
    <source>
        <dbReference type="EMBL" id="JAP62249.1"/>
    </source>
</evidence>
<dbReference type="InterPro" id="IPR013786">
    <property type="entry name" value="AcylCoA_DH/ox_N"/>
</dbReference>
<dbReference type="GO" id="GO:0006631">
    <property type="term" value="P:fatty acid metabolic process"/>
    <property type="evidence" value="ECO:0007669"/>
    <property type="project" value="UniProtKB-KW"/>
</dbReference>
<dbReference type="FunFam" id="2.40.110.10:FF:000006">
    <property type="entry name" value="very long-chain specific acyl-CoA dehydrogenase, mitochondrial"/>
    <property type="match status" value="1"/>
</dbReference>
<dbReference type="EC" id="1.3.8.9" evidence="17"/>
<dbReference type="GO" id="GO:0000062">
    <property type="term" value="F:fatty-acyl-CoA binding"/>
    <property type="evidence" value="ECO:0007669"/>
    <property type="project" value="TreeGrafter"/>
</dbReference>
<dbReference type="InterPro" id="IPR046373">
    <property type="entry name" value="Acyl-CoA_Oxase/DH_mid-dom_sf"/>
</dbReference>
<dbReference type="GO" id="GO:0017099">
    <property type="term" value="F:very-long-chain fatty acyl-CoA dehydrogenase activity"/>
    <property type="evidence" value="ECO:0007669"/>
    <property type="project" value="UniProtKB-EC"/>
</dbReference>
<feature type="domain" description="ACAD9/ACADV-like C-terminal" evidence="32">
    <location>
        <begin position="489"/>
        <end position="607"/>
    </location>
</feature>
<dbReference type="SUPFAM" id="SSF56645">
    <property type="entry name" value="Acyl-CoA dehydrogenase NM domain-like"/>
    <property type="match status" value="1"/>
</dbReference>
<dbReference type="PROSITE" id="PS00072">
    <property type="entry name" value="ACYL_COA_DH_1"/>
    <property type="match status" value="1"/>
</dbReference>
<evidence type="ECO:0000256" key="11">
    <source>
        <dbReference type="ARBA" id="ARBA00022946"/>
    </source>
</evidence>
<dbReference type="InterPro" id="IPR006091">
    <property type="entry name" value="Acyl-CoA_Oxase/DH_mid-dom"/>
</dbReference>
<dbReference type="PANTHER" id="PTHR43884">
    <property type="entry name" value="ACYL-COA DEHYDROGENASE"/>
    <property type="match status" value="1"/>
</dbReference>
<organism evidence="33">
    <name type="scientific">Schistocephalus solidus</name>
    <name type="common">Tapeworm</name>
    <dbReference type="NCBI Taxonomy" id="70667"/>
    <lineage>
        <taxon>Eukaryota</taxon>
        <taxon>Metazoa</taxon>
        <taxon>Spiralia</taxon>
        <taxon>Lophotrochozoa</taxon>
        <taxon>Platyhelminthes</taxon>
        <taxon>Cestoda</taxon>
        <taxon>Eucestoda</taxon>
        <taxon>Diphyllobothriidea</taxon>
        <taxon>Diphyllobothriidae</taxon>
        <taxon>Schistocephalus</taxon>
    </lineage>
</organism>
<dbReference type="FunFam" id="1.10.540.10:FF:000001">
    <property type="entry name" value="Very long-chain-specific acyl-CoA dehydrogenase, mitochondrial"/>
    <property type="match status" value="1"/>
</dbReference>
<evidence type="ECO:0000256" key="15">
    <source>
        <dbReference type="ARBA" id="ARBA00023128"/>
    </source>
</evidence>
<keyword evidence="6 28" id="KW-0285">Flavoprotein</keyword>
<evidence type="ECO:0000256" key="7">
    <source>
        <dbReference type="ARBA" id="ARBA00022792"/>
    </source>
</evidence>
<evidence type="ECO:0000256" key="4">
    <source>
        <dbReference type="ARBA" id="ARBA00009347"/>
    </source>
</evidence>
<comment type="function">
    <text evidence="19">Very long-chain specific acyl-CoA dehydrogenase is one of the acyl-CoA dehydrogenases that catalyze the first step of mitochondrial fatty acid beta-oxidation, an aerobic process breaking down fatty acids into acetyl-CoA and allowing the production of energy from fats. The first step of fatty acid beta-oxidation consists in the removal of one hydrogen from C-2 and C-3 of the straight-chain fatty acyl-CoA thioester, resulting in the formation of trans-2-enoyl-CoA. Among the different mitochondrial acyl-CoA dehydrogenases, very long-chain specific acyl-CoA dehydrogenase acts specifically on acyl-CoAs with saturated 12 to 24 carbons long primary chains.</text>
</comment>
<dbReference type="InterPro" id="IPR037069">
    <property type="entry name" value="AcylCoA_DH/ox_N_sf"/>
</dbReference>
<evidence type="ECO:0000259" key="29">
    <source>
        <dbReference type="Pfam" id="PF00441"/>
    </source>
</evidence>
<keyword evidence="11" id="KW-0809">Transit peptide</keyword>
<keyword evidence="5" id="KW-0597">Phosphoprotein</keyword>
<comment type="catalytic activity">
    <reaction evidence="27">
        <text>octadecanoyl-CoA + oxidized [electron-transfer flavoprotein] + H(+) = (2E)-octadecenoyl-CoA + reduced [electron-transfer flavoprotein]</text>
        <dbReference type="Rhea" id="RHEA:47240"/>
        <dbReference type="Rhea" id="RHEA-COMP:10685"/>
        <dbReference type="Rhea" id="RHEA-COMP:10686"/>
        <dbReference type="ChEBI" id="CHEBI:15378"/>
        <dbReference type="ChEBI" id="CHEBI:57394"/>
        <dbReference type="ChEBI" id="CHEBI:57692"/>
        <dbReference type="ChEBI" id="CHEBI:58307"/>
        <dbReference type="ChEBI" id="CHEBI:71412"/>
    </reaction>
    <physiologicalReaction direction="left-to-right" evidence="27">
        <dbReference type="Rhea" id="RHEA:47241"/>
    </physiologicalReaction>
</comment>
<dbReference type="GO" id="GO:0050660">
    <property type="term" value="F:flavin adenine dinucleotide binding"/>
    <property type="evidence" value="ECO:0007669"/>
    <property type="project" value="InterPro"/>
</dbReference>
<evidence type="ECO:0000259" key="31">
    <source>
        <dbReference type="Pfam" id="PF02771"/>
    </source>
</evidence>
<dbReference type="Gene3D" id="2.40.110.10">
    <property type="entry name" value="Butyryl-CoA Dehydrogenase, subunit A, domain 2"/>
    <property type="match status" value="1"/>
</dbReference>
<evidence type="ECO:0000256" key="28">
    <source>
        <dbReference type="RuleBase" id="RU362125"/>
    </source>
</evidence>
<evidence type="ECO:0000256" key="25">
    <source>
        <dbReference type="ARBA" id="ARBA00049050"/>
    </source>
</evidence>
<dbReference type="EMBL" id="GEEE01000976">
    <property type="protein sequence ID" value="JAP62249.1"/>
    <property type="molecule type" value="Transcribed_RNA"/>
</dbReference>
<name>A0A0V0J9D5_SCHSO</name>
<evidence type="ECO:0000256" key="10">
    <source>
        <dbReference type="ARBA" id="ARBA00022832"/>
    </source>
</evidence>
<evidence type="ECO:0000256" key="2">
    <source>
        <dbReference type="ARBA" id="ARBA00004637"/>
    </source>
</evidence>
<proteinExistence type="inferred from homology"/>
<comment type="catalytic activity">
    <reaction evidence="23">
        <text>tetracosanoyl-CoA + oxidized [electron-transfer flavoprotein] + H(+) = (2E)-tetracosenoyl-CoA + reduced [electron-transfer flavoprotein]</text>
        <dbReference type="Rhea" id="RHEA:47232"/>
        <dbReference type="Rhea" id="RHEA-COMP:10685"/>
        <dbReference type="Rhea" id="RHEA-COMP:10686"/>
        <dbReference type="ChEBI" id="CHEBI:15378"/>
        <dbReference type="ChEBI" id="CHEBI:57692"/>
        <dbReference type="ChEBI" id="CHEBI:58307"/>
        <dbReference type="ChEBI" id="CHEBI:65052"/>
        <dbReference type="ChEBI" id="CHEBI:74693"/>
    </reaction>
    <physiologicalReaction direction="left-to-right" evidence="23">
        <dbReference type="Rhea" id="RHEA:47233"/>
    </physiologicalReaction>
</comment>
<keyword evidence="8" id="KW-0702">S-nitrosylation</keyword>
<feature type="domain" description="Acyl-CoA oxidase/dehydrogenase middle" evidence="30">
    <location>
        <begin position="182"/>
        <end position="282"/>
    </location>
</feature>
<comment type="pathway">
    <text evidence="3">Lipid metabolism; mitochondrial fatty acid beta-oxidation.</text>
</comment>
<evidence type="ECO:0000256" key="27">
    <source>
        <dbReference type="ARBA" id="ARBA00049224"/>
    </source>
</evidence>
<keyword evidence="13 28" id="KW-0560">Oxidoreductase</keyword>
<reference evidence="33" key="1">
    <citation type="submission" date="2016-01" db="EMBL/GenBank/DDBJ databases">
        <title>Reference transcriptome for the parasite Schistocephalus solidus: insights into the molecular evolution of parasitism.</title>
        <authorList>
            <person name="Hebert F.O."/>
            <person name="Grambauer S."/>
            <person name="Barber I."/>
            <person name="Landry C.R."/>
            <person name="Aubin-Horth N."/>
        </authorList>
    </citation>
    <scope>NUCLEOTIDE SEQUENCE</scope>
</reference>
<evidence type="ECO:0000256" key="9">
    <source>
        <dbReference type="ARBA" id="ARBA00022827"/>
    </source>
</evidence>
<evidence type="ECO:0000256" key="20">
    <source>
        <dbReference type="ARBA" id="ARBA00046812"/>
    </source>
</evidence>
<dbReference type="GO" id="GO:0005743">
    <property type="term" value="C:mitochondrial inner membrane"/>
    <property type="evidence" value="ECO:0007669"/>
    <property type="project" value="UniProtKB-SubCell"/>
</dbReference>
<evidence type="ECO:0000256" key="16">
    <source>
        <dbReference type="ARBA" id="ARBA00023136"/>
    </source>
</evidence>
<dbReference type="CDD" id="cd01161">
    <property type="entry name" value="VLCAD"/>
    <property type="match status" value="1"/>
</dbReference>
<keyword evidence="9 28" id="KW-0274">FAD</keyword>
<dbReference type="InterPro" id="IPR009100">
    <property type="entry name" value="AcylCoA_DH/oxidase_NM_dom_sf"/>
</dbReference>
<comment type="subcellular location">
    <subcellularLocation>
        <location evidence="2">Mitochondrion inner membrane</location>
        <topology evidence="2">Peripheral membrane protein</topology>
    </subcellularLocation>
</comment>
<comment type="catalytic activity">
    <reaction evidence="26">
        <text>eicosanoyl-CoA + oxidized [electron-transfer flavoprotein] + H(+) = (2E)-eicosenoyl-CoA + reduced [electron-transfer flavoprotein]</text>
        <dbReference type="Rhea" id="RHEA:47236"/>
        <dbReference type="Rhea" id="RHEA-COMP:10685"/>
        <dbReference type="Rhea" id="RHEA-COMP:10686"/>
        <dbReference type="ChEBI" id="CHEBI:15378"/>
        <dbReference type="ChEBI" id="CHEBI:57380"/>
        <dbReference type="ChEBI" id="CHEBI:57692"/>
        <dbReference type="ChEBI" id="CHEBI:58307"/>
        <dbReference type="ChEBI" id="CHEBI:74691"/>
    </reaction>
    <physiologicalReaction direction="left-to-right" evidence="26">
        <dbReference type="Rhea" id="RHEA:47237"/>
    </physiologicalReaction>
</comment>
<evidence type="ECO:0000256" key="26">
    <source>
        <dbReference type="ARBA" id="ARBA00049140"/>
    </source>
</evidence>
<evidence type="ECO:0000259" key="32">
    <source>
        <dbReference type="Pfam" id="PF21343"/>
    </source>
</evidence>
<evidence type="ECO:0000256" key="6">
    <source>
        <dbReference type="ARBA" id="ARBA00022630"/>
    </source>
</evidence>
<comment type="subunit">
    <text evidence="20">Homodimer. Homodimerizes after import into the mitochondrion.</text>
</comment>
<evidence type="ECO:0000256" key="18">
    <source>
        <dbReference type="ARBA" id="ARBA00040902"/>
    </source>
</evidence>
<gene>
    <name evidence="33" type="primary">ACADV</name>
    <name evidence="33" type="ORF">TR153529</name>
</gene>
<dbReference type="AlphaFoldDB" id="A0A0V0J9D5"/>
<sequence>MNVLSLRFLQPFVGRCIKPQGIVTCRLATEAMRNQPPQTNSFVMNIFRGQACLSEVFPYPKVLSDERRGILQCLVDPVQKFAENELTPATYDEEKRFPDELMNDLKEMGAFGLQTPEDFGGVGLNNSEYARMVSVLGTKDLALGIVLGAHQSIGYKGILLYGTPQQKKKYLPSLASGEKIAAFCLTETDAGSDAAAVQTKATLSADGKYYSLTGSKIWISNAGIADVFTVFAKVPLKEADGSVKEKMTAFIVERGFGGVTHGPPEDKMGIKASNTGSLFFENTKVPVENVLGEVGSGFKVAVNILNQGRFGMAAALSGTMRSAIAQATEHAASRKQFGQTLDHYQSIEEKLVNMAICQYTTESIGFMLSGIMDLGAKDFQLEAAISKVYSSEAAWYCVDEAIQILGGMGFMRSAGLERVLRDLRVFRIFEGANDVLRLFIAGTGCQFAGKHLAAASKSASGVLGMAGGRISRALHLTGNSRAIMAKLPPELNAHGRMLGDAIDAFGGVTESLLLKYKKGIIEEQCRLLRLADMAIQIYGTVCNLSRVSTSLLDSRPSADYELKLLRLASNTALTRIERSLTDISSKAADENYRMVKGLTKDLVAAKGVVQQTPLGF</sequence>
<dbReference type="Pfam" id="PF21343">
    <property type="entry name" value="ACAD9-ACADV_C"/>
    <property type="match status" value="1"/>
</dbReference>
<dbReference type="Gene3D" id="1.20.140.10">
    <property type="entry name" value="Butyryl-CoA Dehydrogenase, subunit A, domain 3"/>
    <property type="match status" value="2"/>
</dbReference>
<dbReference type="Pfam" id="PF00441">
    <property type="entry name" value="Acyl-CoA_dh_1"/>
    <property type="match status" value="1"/>
</dbReference>
<comment type="catalytic activity">
    <reaction evidence="22">
        <text>oxidized [electron-transfer flavoprotein] + hexadecanoyl-CoA + H(+) = (2E)-hexadecenoyl-CoA + reduced [electron-transfer flavoprotein]</text>
        <dbReference type="Rhea" id="RHEA:43448"/>
        <dbReference type="Rhea" id="RHEA-COMP:10685"/>
        <dbReference type="Rhea" id="RHEA-COMP:10686"/>
        <dbReference type="ChEBI" id="CHEBI:15378"/>
        <dbReference type="ChEBI" id="CHEBI:57379"/>
        <dbReference type="ChEBI" id="CHEBI:57692"/>
        <dbReference type="ChEBI" id="CHEBI:58307"/>
        <dbReference type="ChEBI" id="CHEBI:61526"/>
    </reaction>
    <physiologicalReaction direction="left-to-right" evidence="22">
        <dbReference type="Rhea" id="RHEA:43449"/>
    </physiologicalReaction>
</comment>
<evidence type="ECO:0000256" key="3">
    <source>
        <dbReference type="ARBA" id="ARBA00005198"/>
    </source>
</evidence>
<dbReference type="Gene3D" id="1.10.540.10">
    <property type="entry name" value="Acyl-CoA dehydrogenase/oxidase, N-terminal domain"/>
    <property type="match status" value="1"/>
</dbReference>
<accession>A0A0V0J9D5</accession>
<dbReference type="InterPro" id="IPR036250">
    <property type="entry name" value="AcylCo_DH-like_C"/>
</dbReference>